<gene>
    <name evidence="4" type="ORF">P2G67_04335</name>
</gene>
<dbReference type="Gene3D" id="3.30.1330.60">
    <property type="entry name" value="OmpA-like domain"/>
    <property type="match status" value="1"/>
</dbReference>
<proteinExistence type="predicted"/>
<keyword evidence="1" id="KW-0472">Membrane</keyword>
<evidence type="ECO:0000259" key="3">
    <source>
        <dbReference type="PROSITE" id="PS51123"/>
    </source>
</evidence>
<comment type="caution">
    <text evidence="4">The sequence shown here is derived from an EMBL/GenBank/DDBJ whole genome shotgun (WGS) entry which is preliminary data.</text>
</comment>
<feature type="chain" id="PRO_5047216646" evidence="2">
    <location>
        <begin position="32"/>
        <end position="184"/>
    </location>
</feature>
<accession>A0ABT5YLQ7</accession>
<dbReference type="CDD" id="cd07185">
    <property type="entry name" value="OmpA_C-like"/>
    <property type="match status" value="1"/>
</dbReference>
<feature type="domain" description="OmpA-like" evidence="3">
    <location>
        <begin position="68"/>
        <end position="184"/>
    </location>
</feature>
<dbReference type="InterPro" id="IPR006665">
    <property type="entry name" value="OmpA-like"/>
</dbReference>
<sequence>MPRQLLQWSGSCLRSLLPAFMLLFLASTAQAAGSNDAAAHVDSTDRPVDLATYCRYFRTSPYCAPKLSGDDGGPRLYVIYFDPEDSAIRPGEEAMLRSALAAAKLETRAPIAITGHTDRLGNEEEAIDLSVRRAAAVSDWLIEEGIERERISLSGAGYSRPLLPARDGGKENLNRRAEIILDIF</sequence>
<dbReference type="PROSITE" id="PS51123">
    <property type="entry name" value="OMPA_2"/>
    <property type="match status" value="1"/>
</dbReference>
<dbReference type="SUPFAM" id="SSF103088">
    <property type="entry name" value="OmpA-like"/>
    <property type="match status" value="1"/>
</dbReference>
<dbReference type="InterPro" id="IPR036737">
    <property type="entry name" value="OmpA-like_sf"/>
</dbReference>
<protein>
    <submittedName>
        <fullName evidence="4">OmpA family protein</fullName>
    </submittedName>
</protein>
<dbReference type="Pfam" id="PF00691">
    <property type="entry name" value="OmpA"/>
    <property type="match status" value="1"/>
</dbReference>
<keyword evidence="5" id="KW-1185">Reference proteome</keyword>
<evidence type="ECO:0000313" key="4">
    <source>
        <dbReference type="EMBL" id="MDF2095199.1"/>
    </source>
</evidence>
<dbReference type="PANTHER" id="PTHR30329">
    <property type="entry name" value="STATOR ELEMENT OF FLAGELLAR MOTOR COMPLEX"/>
    <property type="match status" value="1"/>
</dbReference>
<dbReference type="EMBL" id="JARHUD010000002">
    <property type="protein sequence ID" value="MDF2095199.1"/>
    <property type="molecule type" value="Genomic_DNA"/>
</dbReference>
<reference evidence="4 5" key="1">
    <citation type="submission" date="2023-03" db="EMBL/GenBank/DDBJ databases">
        <title>Fodinicurvata sp. CAU 1616 isolated from sea sendiment.</title>
        <authorList>
            <person name="Kim W."/>
        </authorList>
    </citation>
    <scope>NUCLEOTIDE SEQUENCE [LARGE SCALE GENOMIC DNA]</scope>
    <source>
        <strain evidence="4 5">CAU 1616</strain>
    </source>
</reference>
<dbReference type="InterPro" id="IPR050330">
    <property type="entry name" value="Bact_OuterMem_StrucFunc"/>
</dbReference>
<name>A0ABT5YLQ7_9PROT</name>
<keyword evidence="2" id="KW-0732">Signal</keyword>
<dbReference type="Proteomes" id="UP001215503">
    <property type="component" value="Unassembled WGS sequence"/>
</dbReference>
<organism evidence="4 5">
    <name type="scientific">Aquibaculum arenosum</name>
    <dbReference type="NCBI Taxonomy" id="3032591"/>
    <lineage>
        <taxon>Bacteria</taxon>
        <taxon>Pseudomonadati</taxon>
        <taxon>Pseudomonadota</taxon>
        <taxon>Alphaproteobacteria</taxon>
        <taxon>Rhodospirillales</taxon>
        <taxon>Rhodovibrionaceae</taxon>
        <taxon>Aquibaculum</taxon>
    </lineage>
</organism>
<dbReference type="PANTHER" id="PTHR30329:SF21">
    <property type="entry name" value="LIPOPROTEIN YIAD-RELATED"/>
    <property type="match status" value="1"/>
</dbReference>
<evidence type="ECO:0000313" key="5">
    <source>
        <dbReference type="Proteomes" id="UP001215503"/>
    </source>
</evidence>
<evidence type="ECO:0000256" key="2">
    <source>
        <dbReference type="SAM" id="SignalP"/>
    </source>
</evidence>
<feature type="signal peptide" evidence="2">
    <location>
        <begin position="1"/>
        <end position="31"/>
    </location>
</feature>
<evidence type="ECO:0000256" key="1">
    <source>
        <dbReference type="PROSITE-ProRule" id="PRU00473"/>
    </source>
</evidence>